<dbReference type="EMBL" id="GL870877">
    <property type="protein sequence ID" value="EIJ88762.1"/>
    <property type="molecule type" value="Genomic_DNA"/>
</dbReference>
<evidence type="ECO:0000313" key="3">
    <source>
        <dbReference type="Proteomes" id="UP000002872"/>
    </source>
</evidence>
<accession>I3EHR5</accession>
<dbReference type="HOGENOM" id="CLU_1886320_0_0_1"/>
<dbReference type="InParanoid" id="I3EHR5"/>
<evidence type="ECO:0000256" key="1">
    <source>
        <dbReference type="SAM" id="Phobius"/>
    </source>
</evidence>
<proteinExistence type="predicted"/>
<keyword evidence="3" id="KW-1185">Reference proteome</keyword>
<keyword evidence="1" id="KW-0472">Membrane</keyword>
<keyword evidence="1" id="KW-1133">Transmembrane helix</keyword>
<name>I3EHR5_NEMP3</name>
<protein>
    <submittedName>
        <fullName evidence="2">Uncharacterized protein</fullName>
    </submittedName>
</protein>
<reference evidence="2" key="1">
    <citation type="submission" date="2011-01" db="EMBL/GenBank/DDBJ databases">
        <title>The Genome Sequence of Nematocida parisii strain ERTm3.</title>
        <authorList>
            <consortium name="The Broad Institute Genome Sequencing Platform"/>
            <consortium name="The Broad Institute Genome Sequencing Center for Infectious Disease"/>
            <person name="Cuomo C."/>
            <person name="Troemel E."/>
            <person name="Young S.K."/>
            <person name="Zeng Q."/>
            <person name="Gargeya S."/>
            <person name="Fitzgerald M."/>
            <person name="Haas B."/>
            <person name="Abouelleil A."/>
            <person name="Alvarado L."/>
            <person name="Arachchi H.M."/>
            <person name="Berlin A."/>
            <person name="Chapman S.B."/>
            <person name="Gearin G."/>
            <person name="Goldberg J."/>
            <person name="Griggs A."/>
            <person name="Gujja S."/>
            <person name="Hansen M."/>
            <person name="Heiman D."/>
            <person name="Howarth C."/>
            <person name="Larimer J."/>
            <person name="Lui A."/>
            <person name="MacDonald P.J.P."/>
            <person name="McCowen C."/>
            <person name="Montmayeur A."/>
            <person name="Murphy C."/>
            <person name="Neiman D."/>
            <person name="Pearson M."/>
            <person name="Priest M."/>
            <person name="Roberts A."/>
            <person name="Saif S."/>
            <person name="Shea T."/>
            <person name="Sisk P."/>
            <person name="Stolte C."/>
            <person name="Sykes S."/>
            <person name="Wortman J."/>
            <person name="Nusbaum C."/>
            <person name="Birren B."/>
        </authorList>
    </citation>
    <scope>NUCLEOTIDE SEQUENCE</scope>
    <source>
        <strain evidence="2">ERTm3</strain>
    </source>
</reference>
<dbReference type="Proteomes" id="UP000002872">
    <property type="component" value="Unassembled WGS sequence"/>
</dbReference>
<gene>
    <name evidence="2" type="ORF">NEQG_00581</name>
</gene>
<dbReference type="AlphaFoldDB" id="I3EHR5"/>
<keyword evidence="1" id="KW-0812">Transmembrane</keyword>
<organism evidence="2 3">
    <name type="scientific">Nematocida parisii (strain ERTm3)</name>
    <name type="common">Nematode killer fungus</name>
    <dbReference type="NCBI Taxonomy" id="935791"/>
    <lineage>
        <taxon>Eukaryota</taxon>
        <taxon>Fungi</taxon>
        <taxon>Fungi incertae sedis</taxon>
        <taxon>Microsporidia</taxon>
        <taxon>Nematocida</taxon>
    </lineage>
</organism>
<sequence length="135" mass="15297">MKGNKTTHVKYQLVIYAVYVVGIIFTNIRLVKASMVPVNAPAAETILTPQSHIHKGSTNVISDVNPNPKASERENAIKRLKALLDTSIERYEDGEYINSNEKSKINSRNVRQIYFEQYSTIEKTEQPAFNSVKNK</sequence>
<evidence type="ECO:0000313" key="2">
    <source>
        <dbReference type="EMBL" id="EIJ88762.1"/>
    </source>
</evidence>
<dbReference type="VEuPathDB" id="MicrosporidiaDB:NEQG_00581"/>
<feature type="transmembrane region" description="Helical" evidence="1">
    <location>
        <begin position="13"/>
        <end position="31"/>
    </location>
</feature>